<accession>A0A3G2YS66</accession>
<organism evidence="2 3">
    <name type="scientific">Serratia phage vB_SmaA_3M</name>
    <dbReference type="NCBI Taxonomy" id="2419930"/>
    <lineage>
        <taxon>Viruses</taxon>
        <taxon>Duplodnaviria</taxon>
        <taxon>Heunggongvirae</taxon>
        <taxon>Uroviricota</taxon>
        <taxon>Caudoviricetes</taxon>
        <taxon>Pantevenvirales</taxon>
        <taxon>Ackermannviridae</taxon>
        <taxon>Miltonvirus</taxon>
        <taxon>Miltonvirus 3M</taxon>
    </lineage>
</organism>
<dbReference type="InterPro" id="IPR036736">
    <property type="entry name" value="ACP-like_sf"/>
</dbReference>
<dbReference type="Pfam" id="PF00550">
    <property type="entry name" value="PP-binding"/>
    <property type="match status" value="1"/>
</dbReference>
<name>A0A3G2YS66_9CAUD</name>
<gene>
    <name evidence="2" type="ORF">3M_097</name>
</gene>
<evidence type="ECO:0000313" key="2">
    <source>
        <dbReference type="EMBL" id="AYP28353.1"/>
    </source>
</evidence>
<protein>
    <submittedName>
        <fullName evidence="2">Putative acyl carrier protein</fullName>
    </submittedName>
</protein>
<dbReference type="SUPFAM" id="SSF47336">
    <property type="entry name" value="ACP-like"/>
    <property type="match status" value="1"/>
</dbReference>
<sequence length="90" mass="10349">MAVNKEDVLAQVLRSIKELSYHHIGDKLDVEDPSKLTINDDLWFDELDRIELIMELEEHYEIEIDDEKVEAAVTVGDVVDLVEKLVNELG</sequence>
<feature type="domain" description="Carrier" evidence="1">
    <location>
        <begin position="7"/>
        <end position="86"/>
    </location>
</feature>
<dbReference type="PROSITE" id="PS50075">
    <property type="entry name" value="CARRIER"/>
    <property type="match status" value="1"/>
</dbReference>
<dbReference type="Proteomes" id="UP000269553">
    <property type="component" value="Segment"/>
</dbReference>
<keyword evidence="3" id="KW-1185">Reference proteome</keyword>
<dbReference type="Gene3D" id="1.10.1200.10">
    <property type="entry name" value="ACP-like"/>
    <property type="match status" value="1"/>
</dbReference>
<reference evidence="2 3" key="1">
    <citation type="submission" date="2018-09" db="EMBL/GenBank/DDBJ databases">
        <authorList>
            <person name="Day A."/>
            <person name="Monson R.E."/>
            <person name="Salmond G.P.C."/>
        </authorList>
    </citation>
    <scope>NUCLEOTIDE SEQUENCE [LARGE SCALE GENOMIC DNA]</scope>
</reference>
<dbReference type="EMBL" id="MH929319">
    <property type="protein sequence ID" value="AYP28353.1"/>
    <property type="molecule type" value="Genomic_DNA"/>
</dbReference>
<proteinExistence type="predicted"/>
<dbReference type="InterPro" id="IPR009081">
    <property type="entry name" value="PP-bd_ACP"/>
</dbReference>
<evidence type="ECO:0000259" key="1">
    <source>
        <dbReference type="PROSITE" id="PS50075"/>
    </source>
</evidence>
<evidence type="ECO:0000313" key="3">
    <source>
        <dbReference type="Proteomes" id="UP000269553"/>
    </source>
</evidence>